<proteinExistence type="predicted"/>
<protein>
    <submittedName>
        <fullName evidence="1">Glycosyl hydrolase</fullName>
    </submittedName>
</protein>
<comment type="caution">
    <text evidence="1">The sequence shown here is derived from an EMBL/GenBank/DDBJ whole genome shotgun (WGS) entry which is preliminary data.</text>
</comment>
<dbReference type="AlphaFoldDB" id="A0AAW5TI29"/>
<dbReference type="SUPFAM" id="SSF110296">
    <property type="entry name" value="Oligoxyloglucan reducing end-specific cellobiohydrolase"/>
    <property type="match status" value="1"/>
</dbReference>
<dbReference type="InterPro" id="IPR015943">
    <property type="entry name" value="WD40/YVTN_repeat-like_dom_sf"/>
</dbReference>
<dbReference type="EMBL" id="JAPAIK010000114">
    <property type="protein sequence ID" value="MCW1073252.1"/>
    <property type="molecule type" value="Genomic_DNA"/>
</dbReference>
<dbReference type="Proteomes" id="UP001208853">
    <property type="component" value="Unassembled WGS sequence"/>
</dbReference>
<organism evidence="1 2">
    <name type="scientific">Streptococcus anginosus</name>
    <dbReference type="NCBI Taxonomy" id="1328"/>
    <lineage>
        <taxon>Bacteria</taxon>
        <taxon>Bacillati</taxon>
        <taxon>Bacillota</taxon>
        <taxon>Bacilli</taxon>
        <taxon>Lactobacillales</taxon>
        <taxon>Streptococcaceae</taxon>
        <taxon>Streptococcus</taxon>
        <taxon>Streptococcus anginosus group</taxon>
    </lineage>
</organism>
<evidence type="ECO:0000313" key="2">
    <source>
        <dbReference type="Proteomes" id="UP001208853"/>
    </source>
</evidence>
<keyword evidence="1" id="KW-0378">Hydrolase</keyword>
<dbReference type="RefSeq" id="WP_368736208.1">
    <property type="nucleotide sequence ID" value="NZ_JAPAIK010000114.1"/>
</dbReference>
<name>A0AAW5TI29_STRAP</name>
<evidence type="ECO:0000313" key="1">
    <source>
        <dbReference type="EMBL" id="MCW1073252.1"/>
    </source>
</evidence>
<accession>A0AAW5TI29</accession>
<reference evidence="1" key="1">
    <citation type="submission" date="2022-10" db="EMBL/GenBank/DDBJ databases">
        <title>Comparative genomic study of S. anginosus.</title>
        <authorList>
            <person name="Prasad A."/>
            <person name="Ene A."/>
            <person name="Jablonska S."/>
            <person name="Du J."/>
            <person name="Wolfe A.J."/>
            <person name="Putonti C."/>
        </authorList>
    </citation>
    <scope>NUCLEOTIDE SEQUENCE</scope>
    <source>
        <strain evidence="1">UMB6888</strain>
    </source>
</reference>
<gene>
    <name evidence="1" type="ORF">OJ930_09635</name>
</gene>
<sequence length="224" mass="25119">LASGGEFNGYKASLYIKNHKDIPSVSYIMEPQYISSKMLENRHNSKMLKDAKSSKSWITDENNGTVYTFTLDNKKVGYRLKVVDAAAGSRFYALEKTIDGGNNWKMINENPFMDNAGVAEGIIFFSNDFGFIGMQGASGEYSQIYNTKDGGLTFSEVNLPMDKVTDIPKEGKEIGLKLDDYKYLSMPESKGNKLYITVTVGEYESNGIQFYSEDDGENWNILTK</sequence>
<dbReference type="GO" id="GO:0016787">
    <property type="term" value="F:hydrolase activity"/>
    <property type="evidence" value="ECO:0007669"/>
    <property type="project" value="UniProtKB-KW"/>
</dbReference>
<dbReference type="Gene3D" id="2.130.10.10">
    <property type="entry name" value="YVTN repeat-like/Quinoprotein amine dehydrogenase"/>
    <property type="match status" value="1"/>
</dbReference>
<feature type="non-terminal residue" evidence="1">
    <location>
        <position position="1"/>
    </location>
</feature>